<dbReference type="InterPro" id="IPR020846">
    <property type="entry name" value="MFS_dom"/>
</dbReference>
<comment type="caution">
    <text evidence="6">The sequence shown here is derived from an EMBL/GenBank/DDBJ whole genome shotgun (WGS) entry which is preliminary data.</text>
</comment>
<evidence type="ECO:0000259" key="5">
    <source>
        <dbReference type="PROSITE" id="PS50850"/>
    </source>
</evidence>
<dbReference type="SUPFAM" id="SSF103473">
    <property type="entry name" value="MFS general substrate transporter"/>
    <property type="match status" value="1"/>
</dbReference>
<evidence type="ECO:0000256" key="3">
    <source>
        <dbReference type="ARBA" id="ARBA00023136"/>
    </source>
</evidence>
<dbReference type="PROSITE" id="PS50850">
    <property type="entry name" value="MFS"/>
    <property type="match status" value="1"/>
</dbReference>
<feature type="transmembrane region" description="Helical" evidence="4">
    <location>
        <begin position="36"/>
        <end position="55"/>
    </location>
</feature>
<evidence type="ECO:0000313" key="6">
    <source>
        <dbReference type="EMBL" id="KAB7661308.1"/>
    </source>
</evidence>
<keyword evidence="3 4" id="KW-0472">Membrane</keyword>
<organism evidence="6 7">
    <name type="scientific">Sutterella seckii</name>
    <dbReference type="NCBI Taxonomy" id="1944635"/>
    <lineage>
        <taxon>Bacteria</taxon>
        <taxon>Pseudomonadati</taxon>
        <taxon>Pseudomonadota</taxon>
        <taxon>Betaproteobacteria</taxon>
        <taxon>Burkholderiales</taxon>
        <taxon>Sutterellaceae</taxon>
        <taxon>Sutterella</taxon>
    </lineage>
</organism>
<feature type="transmembrane region" description="Helical" evidence="4">
    <location>
        <begin position="130"/>
        <end position="152"/>
    </location>
</feature>
<dbReference type="GO" id="GO:0005886">
    <property type="term" value="C:plasma membrane"/>
    <property type="evidence" value="ECO:0007669"/>
    <property type="project" value="TreeGrafter"/>
</dbReference>
<feature type="transmembrane region" description="Helical" evidence="4">
    <location>
        <begin position="296"/>
        <end position="318"/>
    </location>
</feature>
<feature type="transmembrane region" description="Helical" evidence="4">
    <location>
        <begin position="67"/>
        <end position="86"/>
    </location>
</feature>
<evidence type="ECO:0000256" key="4">
    <source>
        <dbReference type="SAM" id="Phobius"/>
    </source>
</evidence>
<dbReference type="PANTHER" id="PTHR43129:SF1">
    <property type="entry name" value="FOSMIDOMYCIN RESISTANCE PROTEIN"/>
    <property type="match status" value="1"/>
</dbReference>
<feature type="transmembrane region" description="Helical" evidence="4">
    <location>
        <begin position="158"/>
        <end position="177"/>
    </location>
</feature>
<name>A0A6I1EU64_9BURK</name>
<feature type="domain" description="Major facilitator superfamily (MFS) profile" evidence="5">
    <location>
        <begin position="5"/>
        <end position="381"/>
    </location>
</feature>
<protein>
    <submittedName>
        <fullName evidence="6">MFS transporter</fullName>
    </submittedName>
</protein>
<evidence type="ECO:0000313" key="7">
    <source>
        <dbReference type="Proteomes" id="UP000430564"/>
    </source>
</evidence>
<dbReference type="OrthoDB" id="9770492at2"/>
<keyword evidence="1 4" id="KW-0812">Transmembrane</keyword>
<dbReference type="InterPro" id="IPR036259">
    <property type="entry name" value="MFS_trans_sf"/>
</dbReference>
<accession>A0A6I1EU64</accession>
<dbReference type="Proteomes" id="UP000430564">
    <property type="component" value="Unassembled WGS sequence"/>
</dbReference>
<dbReference type="CDD" id="cd17478">
    <property type="entry name" value="MFS_FsR"/>
    <property type="match status" value="1"/>
</dbReference>
<evidence type="ECO:0000256" key="1">
    <source>
        <dbReference type="ARBA" id="ARBA00022692"/>
    </source>
</evidence>
<feature type="transmembrane region" description="Helical" evidence="4">
    <location>
        <begin position="242"/>
        <end position="260"/>
    </location>
</feature>
<dbReference type="EMBL" id="WEHX01000021">
    <property type="protein sequence ID" value="KAB7661308.1"/>
    <property type="molecule type" value="Genomic_DNA"/>
</dbReference>
<dbReference type="Pfam" id="PF07690">
    <property type="entry name" value="MFS_1"/>
    <property type="match status" value="1"/>
</dbReference>
<reference evidence="6 7" key="1">
    <citation type="submission" date="2019-10" db="EMBL/GenBank/DDBJ databases">
        <title>Genome diversity of Sutterella seckii.</title>
        <authorList>
            <person name="Chaplin A.V."/>
            <person name="Sokolova S.R."/>
            <person name="Mosin K.A."/>
            <person name="Ivanova E.L."/>
            <person name="Kochetkova T.O."/>
            <person name="Goltsov A.Y."/>
            <person name="Trofimov D.Y."/>
            <person name="Efimov B.A."/>
        </authorList>
    </citation>
    <scope>NUCLEOTIDE SEQUENCE [LARGE SCALE GENOMIC DNA]</scope>
    <source>
        <strain evidence="6 7">ASD393</strain>
    </source>
</reference>
<feature type="transmembrane region" description="Helical" evidence="4">
    <location>
        <begin position="330"/>
        <end position="350"/>
    </location>
</feature>
<sequence>MAGSVLLLVSASHFLNDMLQSIIPASLPLLKEENNLTFAEVGLITLVIQLTASLLQPVIGLSTDKRPMPMALPFGMMLSLIGLLFLAHSGTLSLILFSVALIGCGSAVFHPESARIAQEASGGRRGLAQAIFQVGGNGGAALGPIAAALIIIPYGQESIGWFAPAAALAALLLIRAARWSRRKAGTTKKMGPTGLVLTDQEKAFVFLILFVLMFSKQVYISSLSNFLIFFVMEKFCLDAASAQYVLFAFLAAGAAGTLLGGPITDRFGRRSVMLFSIVGTAPFALLIPYASLPLLILLVILAALIISSAFSAILVCALEAAPGRTGVVSGVFFGLSFGLGGIAAAFFGWLADIAGIREVFTLASYLPLLGLAALLLPKKAC</sequence>
<keyword evidence="2 4" id="KW-1133">Transmembrane helix</keyword>
<feature type="transmembrane region" description="Helical" evidence="4">
    <location>
        <begin position="272"/>
        <end position="290"/>
    </location>
</feature>
<feature type="transmembrane region" description="Helical" evidence="4">
    <location>
        <begin position="356"/>
        <end position="376"/>
    </location>
</feature>
<feature type="transmembrane region" description="Helical" evidence="4">
    <location>
        <begin position="204"/>
        <end position="230"/>
    </location>
</feature>
<evidence type="ECO:0000256" key="2">
    <source>
        <dbReference type="ARBA" id="ARBA00022989"/>
    </source>
</evidence>
<proteinExistence type="predicted"/>
<dbReference type="PANTHER" id="PTHR43129">
    <property type="entry name" value="FOSMIDOMYCIN RESISTANCE PROTEIN"/>
    <property type="match status" value="1"/>
</dbReference>
<feature type="transmembrane region" description="Helical" evidence="4">
    <location>
        <begin position="92"/>
        <end position="109"/>
    </location>
</feature>
<dbReference type="Gene3D" id="1.20.1250.20">
    <property type="entry name" value="MFS general substrate transporter like domains"/>
    <property type="match status" value="2"/>
</dbReference>
<dbReference type="AlphaFoldDB" id="A0A6I1EU64"/>
<gene>
    <name evidence="6" type="ORF">GBM95_04990</name>
</gene>
<dbReference type="GO" id="GO:0022857">
    <property type="term" value="F:transmembrane transporter activity"/>
    <property type="evidence" value="ECO:0007669"/>
    <property type="project" value="InterPro"/>
</dbReference>
<dbReference type="InterPro" id="IPR011701">
    <property type="entry name" value="MFS"/>
</dbReference>